<organism evidence="7 8">
    <name type="scientific">Metabacillus herbersteinensis</name>
    <dbReference type="NCBI Taxonomy" id="283816"/>
    <lineage>
        <taxon>Bacteria</taxon>
        <taxon>Bacillati</taxon>
        <taxon>Bacillota</taxon>
        <taxon>Bacilli</taxon>
        <taxon>Bacillales</taxon>
        <taxon>Bacillaceae</taxon>
        <taxon>Metabacillus</taxon>
    </lineage>
</organism>
<dbReference type="Gene3D" id="3.90.1720.10">
    <property type="entry name" value="endopeptidase domain like (from Nostoc punctiforme)"/>
    <property type="match status" value="1"/>
</dbReference>
<feature type="domain" description="NlpC/P60" evidence="6">
    <location>
        <begin position="35"/>
        <end position="78"/>
    </location>
</feature>
<dbReference type="RefSeq" id="WP_378934965.1">
    <property type="nucleotide sequence ID" value="NZ_JBHLVO010000011.1"/>
</dbReference>
<keyword evidence="5" id="KW-0472">Membrane</keyword>
<evidence type="ECO:0000313" key="8">
    <source>
        <dbReference type="Proteomes" id="UP001589854"/>
    </source>
</evidence>
<keyword evidence="4" id="KW-0788">Thiol protease</keyword>
<keyword evidence="8" id="KW-1185">Reference proteome</keyword>
<evidence type="ECO:0000256" key="2">
    <source>
        <dbReference type="ARBA" id="ARBA00022670"/>
    </source>
</evidence>
<dbReference type="Pfam" id="PF00877">
    <property type="entry name" value="NLPC_P60"/>
    <property type="match status" value="1"/>
</dbReference>
<proteinExistence type="inferred from homology"/>
<feature type="transmembrane region" description="Helical" evidence="5">
    <location>
        <begin position="26"/>
        <end position="43"/>
    </location>
</feature>
<protein>
    <submittedName>
        <fullName evidence="7">NlpC/P60 family protein</fullName>
    </submittedName>
</protein>
<evidence type="ECO:0000256" key="1">
    <source>
        <dbReference type="ARBA" id="ARBA00007074"/>
    </source>
</evidence>
<evidence type="ECO:0000256" key="3">
    <source>
        <dbReference type="ARBA" id="ARBA00022801"/>
    </source>
</evidence>
<keyword evidence="2" id="KW-0645">Protease</keyword>
<dbReference type="InterPro" id="IPR038765">
    <property type="entry name" value="Papain-like_cys_pep_sf"/>
</dbReference>
<accession>A0ABV6GFS4</accession>
<dbReference type="InterPro" id="IPR000064">
    <property type="entry name" value="NLP_P60_dom"/>
</dbReference>
<evidence type="ECO:0000256" key="5">
    <source>
        <dbReference type="SAM" id="Phobius"/>
    </source>
</evidence>
<keyword evidence="3" id="KW-0378">Hydrolase</keyword>
<evidence type="ECO:0000313" key="7">
    <source>
        <dbReference type="EMBL" id="MFC0272539.1"/>
    </source>
</evidence>
<dbReference type="Proteomes" id="UP001589854">
    <property type="component" value="Unassembled WGS sequence"/>
</dbReference>
<name>A0ABV6GFS4_9BACI</name>
<sequence>MLYTHLLVYSLGLQRKSRYLHLRNKLLFRGFLQFILLGDLMFFTTCKLGAPHMGIYVGNGEFIHTSSSKGITIPKLSNP</sequence>
<evidence type="ECO:0000259" key="6">
    <source>
        <dbReference type="Pfam" id="PF00877"/>
    </source>
</evidence>
<gene>
    <name evidence="7" type="ORF">ACFFIX_13960</name>
</gene>
<keyword evidence="5" id="KW-0812">Transmembrane</keyword>
<comment type="caution">
    <text evidence="7">The sequence shown here is derived from an EMBL/GenBank/DDBJ whole genome shotgun (WGS) entry which is preliminary data.</text>
</comment>
<reference evidence="7 8" key="1">
    <citation type="submission" date="2024-09" db="EMBL/GenBank/DDBJ databases">
        <authorList>
            <person name="Sun Q."/>
            <person name="Mori K."/>
        </authorList>
    </citation>
    <scope>NUCLEOTIDE SEQUENCE [LARGE SCALE GENOMIC DNA]</scope>
    <source>
        <strain evidence="7 8">CCM 7228</strain>
    </source>
</reference>
<dbReference type="EMBL" id="JBHLVO010000011">
    <property type="protein sequence ID" value="MFC0272539.1"/>
    <property type="molecule type" value="Genomic_DNA"/>
</dbReference>
<keyword evidence="5" id="KW-1133">Transmembrane helix</keyword>
<comment type="similarity">
    <text evidence="1">Belongs to the peptidase C40 family.</text>
</comment>
<dbReference type="SUPFAM" id="SSF54001">
    <property type="entry name" value="Cysteine proteinases"/>
    <property type="match status" value="1"/>
</dbReference>
<evidence type="ECO:0000256" key="4">
    <source>
        <dbReference type="ARBA" id="ARBA00022807"/>
    </source>
</evidence>